<keyword evidence="2" id="KW-1185">Reference proteome</keyword>
<dbReference type="AlphaFoldDB" id="A0A9Q0YB95"/>
<dbReference type="GO" id="GO:0009263">
    <property type="term" value="P:deoxyribonucleotide biosynthetic process"/>
    <property type="evidence" value="ECO:0007669"/>
    <property type="project" value="InterPro"/>
</dbReference>
<sequence length="255" mass="28147">MALVHDHSCECAKSELDLFTIPPTQTSIERGDWKEYRPLSSINTGGPIEFYVSGSGEEYIDLDQTQLYVRAKITKKDGSALEDDDAVGPVNLFLHSLFNQVDVALNGREISSATPTYPYRAMIETLLNYSHATKVDQLTSALFYKDTAGKMDVADPGAAAAAANMGLKKRSRFTNGSKEVELIGRLHSDIFCQEKYLLSGVDLRLKLTPSKRFFCPHVIGARSRIQSHVTASLFVRAESQNRAICAHCPRQGTGK</sequence>
<dbReference type="PANTHER" id="PTHR23409:SF21">
    <property type="entry name" value="CAPSID PROTEIN"/>
    <property type="match status" value="1"/>
</dbReference>
<dbReference type="PANTHER" id="PTHR23409">
    <property type="entry name" value="RIBONUCLEOSIDE-DIPHOSPHATE REDUCTASE SMALL CHAIN"/>
    <property type="match status" value="1"/>
</dbReference>
<dbReference type="Proteomes" id="UP001152320">
    <property type="component" value="Unassembled WGS sequence"/>
</dbReference>
<protein>
    <submittedName>
        <fullName evidence="1">Uncharacterized protein</fullName>
    </submittedName>
</protein>
<proteinExistence type="predicted"/>
<evidence type="ECO:0000313" key="2">
    <source>
        <dbReference type="Proteomes" id="UP001152320"/>
    </source>
</evidence>
<accession>A0A9Q0YB95</accession>
<name>A0A9Q0YB95_HOLLE</name>
<dbReference type="EMBL" id="JAIZAY010000150">
    <property type="protein sequence ID" value="KAJ8018895.1"/>
    <property type="molecule type" value="Genomic_DNA"/>
</dbReference>
<evidence type="ECO:0000313" key="1">
    <source>
        <dbReference type="EMBL" id="KAJ8018895.1"/>
    </source>
</evidence>
<dbReference type="GO" id="GO:0004748">
    <property type="term" value="F:ribonucleoside-diphosphate reductase activity, thioredoxin disulfide as acceptor"/>
    <property type="evidence" value="ECO:0007669"/>
    <property type="project" value="TreeGrafter"/>
</dbReference>
<reference evidence="1" key="1">
    <citation type="submission" date="2021-10" db="EMBL/GenBank/DDBJ databases">
        <title>Tropical sea cucumber genome reveals ecological adaptation and Cuvierian tubules defense mechanism.</title>
        <authorList>
            <person name="Chen T."/>
        </authorList>
    </citation>
    <scope>NUCLEOTIDE SEQUENCE</scope>
    <source>
        <strain evidence="1">Nanhai2018</strain>
        <tissue evidence="1">Muscle</tissue>
    </source>
</reference>
<dbReference type="GO" id="GO:0005829">
    <property type="term" value="C:cytosol"/>
    <property type="evidence" value="ECO:0007669"/>
    <property type="project" value="TreeGrafter"/>
</dbReference>
<dbReference type="OrthoDB" id="10058988at2759"/>
<comment type="caution">
    <text evidence="1">The sequence shown here is derived from an EMBL/GenBank/DDBJ whole genome shotgun (WGS) entry which is preliminary data.</text>
</comment>
<dbReference type="InterPro" id="IPR000358">
    <property type="entry name" value="RNR_small_fam"/>
</dbReference>
<organism evidence="1 2">
    <name type="scientific">Holothuria leucospilota</name>
    <name type="common">Black long sea cucumber</name>
    <name type="synonym">Mertensiothuria leucospilota</name>
    <dbReference type="NCBI Taxonomy" id="206669"/>
    <lineage>
        <taxon>Eukaryota</taxon>
        <taxon>Metazoa</taxon>
        <taxon>Echinodermata</taxon>
        <taxon>Eleutherozoa</taxon>
        <taxon>Echinozoa</taxon>
        <taxon>Holothuroidea</taxon>
        <taxon>Aspidochirotacea</taxon>
        <taxon>Aspidochirotida</taxon>
        <taxon>Holothuriidae</taxon>
        <taxon>Holothuria</taxon>
    </lineage>
</organism>
<gene>
    <name evidence="1" type="ORF">HOLleu_42858</name>
</gene>